<evidence type="ECO:0000259" key="1">
    <source>
        <dbReference type="PROSITE" id="PS50011"/>
    </source>
</evidence>
<dbReference type="OrthoDB" id="5987198at2759"/>
<dbReference type="GO" id="GO:0004672">
    <property type="term" value="F:protein kinase activity"/>
    <property type="evidence" value="ECO:0007669"/>
    <property type="project" value="InterPro"/>
</dbReference>
<dbReference type="InterPro" id="IPR000719">
    <property type="entry name" value="Prot_kinase_dom"/>
</dbReference>
<dbReference type="SUPFAM" id="SSF56112">
    <property type="entry name" value="Protein kinase-like (PK-like)"/>
    <property type="match status" value="1"/>
</dbReference>
<dbReference type="GO" id="GO:0005524">
    <property type="term" value="F:ATP binding"/>
    <property type="evidence" value="ECO:0007669"/>
    <property type="project" value="InterPro"/>
</dbReference>
<protein>
    <recommendedName>
        <fullName evidence="1">Protein kinase domain-containing protein</fullName>
    </recommendedName>
</protein>
<accession>A0A1M2VP47</accession>
<dbReference type="STRING" id="154538.A0A1M2VP47"/>
<name>A0A1M2VP47_TRAPU</name>
<gene>
    <name evidence="2" type="ORF">TRAPUB_14163</name>
</gene>
<evidence type="ECO:0000313" key="2">
    <source>
        <dbReference type="EMBL" id="OJT09381.1"/>
    </source>
</evidence>
<proteinExistence type="predicted"/>
<dbReference type="Proteomes" id="UP000184267">
    <property type="component" value="Unassembled WGS sequence"/>
</dbReference>
<organism evidence="2 3">
    <name type="scientific">Trametes pubescens</name>
    <name type="common">White-rot fungus</name>
    <dbReference type="NCBI Taxonomy" id="154538"/>
    <lineage>
        <taxon>Eukaryota</taxon>
        <taxon>Fungi</taxon>
        <taxon>Dikarya</taxon>
        <taxon>Basidiomycota</taxon>
        <taxon>Agaricomycotina</taxon>
        <taxon>Agaricomycetes</taxon>
        <taxon>Polyporales</taxon>
        <taxon>Polyporaceae</taxon>
        <taxon>Trametes</taxon>
    </lineage>
</organism>
<dbReference type="EMBL" id="MNAD01000924">
    <property type="protein sequence ID" value="OJT09381.1"/>
    <property type="molecule type" value="Genomic_DNA"/>
</dbReference>
<keyword evidence="3" id="KW-1185">Reference proteome</keyword>
<sequence length="293" mass="33477">MTFSQHFEGASNSEDAFCRLSTEELYWRDHQEFLESRGYMLRPRYNRGWIPSWRGKPKGTMYKAEDGYRLPFRTSVIDATRLFDGTLVYLKRTPSNSQELQILSYLSSEALRLDPRNHCVPLLDVLQDPLDPSTAFMVMPFLRYITSPPFEVVGDILECIDQILEGLVFIHDHGVAHRDCAFKNIMMDASALFPRGFHPISKTRLPDVSGIAPTLSRSKAPVKYYFIDFGISTRFAPQSSRLVVGTAGLDQEPPELSDDVPYDPFKLDVFLIGNLIRRELHAVSLNGYCRPLF</sequence>
<feature type="domain" description="Protein kinase" evidence="1">
    <location>
        <begin position="50"/>
        <end position="293"/>
    </location>
</feature>
<dbReference type="OMA" id="DYYFIDF"/>
<reference evidence="2 3" key="1">
    <citation type="submission" date="2016-10" db="EMBL/GenBank/DDBJ databases">
        <title>Genome sequence of the basidiomycete white-rot fungus Trametes pubescens.</title>
        <authorList>
            <person name="Makela M.R."/>
            <person name="Granchi Z."/>
            <person name="Peng M."/>
            <person name="De Vries R.P."/>
            <person name="Grigoriev I."/>
            <person name="Riley R."/>
            <person name="Hilden K."/>
        </authorList>
    </citation>
    <scope>NUCLEOTIDE SEQUENCE [LARGE SCALE GENOMIC DNA]</scope>
    <source>
        <strain evidence="2 3">FBCC735</strain>
    </source>
</reference>
<dbReference type="Gene3D" id="1.10.510.10">
    <property type="entry name" value="Transferase(Phosphotransferase) domain 1"/>
    <property type="match status" value="1"/>
</dbReference>
<dbReference type="InterPro" id="IPR011009">
    <property type="entry name" value="Kinase-like_dom_sf"/>
</dbReference>
<evidence type="ECO:0000313" key="3">
    <source>
        <dbReference type="Proteomes" id="UP000184267"/>
    </source>
</evidence>
<dbReference type="AlphaFoldDB" id="A0A1M2VP47"/>
<comment type="caution">
    <text evidence="2">The sequence shown here is derived from an EMBL/GenBank/DDBJ whole genome shotgun (WGS) entry which is preliminary data.</text>
</comment>
<dbReference type="PROSITE" id="PS50011">
    <property type="entry name" value="PROTEIN_KINASE_DOM"/>
    <property type="match status" value="1"/>
</dbReference>